<keyword evidence="6" id="KW-0560">Oxidoreductase</keyword>
<dbReference type="PIRSF" id="PIRSF036292">
    <property type="entry name" value="Prenylcysteine_oxidase"/>
    <property type="match status" value="1"/>
</dbReference>
<dbReference type="OrthoDB" id="437369at2759"/>
<feature type="domain" description="Prenylcysteine lyase" evidence="9">
    <location>
        <begin position="140"/>
        <end position="472"/>
    </location>
</feature>
<keyword evidence="3" id="KW-0285">Flavoprotein</keyword>
<keyword evidence="7" id="KW-0325">Glycoprotein</keyword>
<dbReference type="Pfam" id="PF07156">
    <property type="entry name" value="Prenylcys_lyase"/>
    <property type="match status" value="1"/>
</dbReference>
<dbReference type="EMBL" id="VOIH02000008">
    <property type="protein sequence ID" value="KAF3440616.1"/>
    <property type="molecule type" value="Genomic_DNA"/>
</dbReference>
<evidence type="ECO:0000256" key="6">
    <source>
        <dbReference type="ARBA" id="ARBA00023002"/>
    </source>
</evidence>
<accession>A0A8K0E1K1</accession>
<dbReference type="GO" id="GO:0030327">
    <property type="term" value="P:prenylated protein catabolic process"/>
    <property type="evidence" value="ECO:0007669"/>
    <property type="project" value="TreeGrafter"/>
</dbReference>
<dbReference type="PANTHER" id="PTHR15944:SF0">
    <property type="entry name" value="PRENYLCYSTEINE LYASE DOMAIN-CONTAINING PROTEIN"/>
    <property type="match status" value="1"/>
</dbReference>
<dbReference type="AlphaFoldDB" id="A0A8K0E1K1"/>
<dbReference type="InterPro" id="IPR036188">
    <property type="entry name" value="FAD/NAD-bd_sf"/>
</dbReference>
<feature type="chain" id="PRO_5035423848" description="Prenylcysteine lyase domain-containing protein" evidence="8">
    <location>
        <begin position="18"/>
        <end position="494"/>
    </location>
</feature>
<reference evidence="10" key="1">
    <citation type="submission" date="2020-03" db="EMBL/GenBank/DDBJ databases">
        <title>A high-quality chromosome-level genome assembly of a woody plant with both climbing and erect habits, Rhamnella rubrinervis.</title>
        <authorList>
            <person name="Lu Z."/>
            <person name="Yang Y."/>
            <person name="Zhu X."/>
            <person name="Sun Y."/>
        </authorList>
    </citation>
    <scope>NUCLEOTIDE SEQUENCE</scope>
    <source>
        <strain evidence="10">BYM</strain>
        <tissue evidence="10">Leaf</tissue>
    </source>
</reference>
<dbReference type="Pfam" id="PF13450">
    <property type="entry name" value="NAD_binding_8"/>
    <property type="match status" value="1"/>
</dbReference>
<dbReference type="InterPro" id="IPR017046">
    <property type="entry name" value="Prenylcysteine_Oxase1"/>
</dbReference>
<feature type="signal peptide" evidence="8">
    <location>
        <begin position="1"/>
        <end position="17"/>
    </location>
</feature>
<dbReference type="GO" id="GO:0001735">
    <property type="term" value="F:prenylcysteine oxidase activity"/>
    <property type="evidence" value="ECO:0007669"/>
    <property type="project" value="InterPro"/>
</dbReference>
<dbReference type="PANTHER" id="PTHR15944">
    <property type="entry name" value="FARNESYLCYSTEINE LYASE"/>
    <property type="match status" value="1"/>
</dbReference>
<comment type="similarity">
    <text evidence="2">Belongs to the prenylcysteine oxidase family.</text>
</comment>
<evidence type="ECO:0000256" key="4">
    <source>
        <dbReference type="ARBA" id="ARBA00022729"/>
    </source>
</evidence>
<evidence type="ECO:0000259" key="9">
    <source>
        <dbReference type="Pfam" id="PF07156"/>
    </source>
</evidence>
<evidence type="ECO:0000256" key="3">
    <source>
        <dbReference type="ARBA" id="ARBA00022630"/>
    </source>
</evidence>
<comment type="cofactor">
    <cofactor evidence="1">
        <name>FAD</name>
        <dbReference type="ChEBI" id="CHEBI:57692"/>
    </cofactor>
</comment>
<evidence type="ECO:0000256" key="1">
    <source>
        <dbReference type="ARBA" id="ARBA00001974"/>
    </source>
</evidence>
<keyword evidence="4 8" id="KW-0732">Signal</keyword>
<evidence type="ECO:0000256" key="2">
    <source>
        <dbReference type="ARBA" id="ARBA00009967"/>
    </source>
</evidence>
<evidence type="ECO:0000313" key="11">
    <source>
        <dbReference type="Proteomes" id="UP000796880"/>
    </source>
</evidence>
<dbReference type="GO" id="GO:0030328">
    <property type="term" value="P:prenylcysteine catabolic process"/>
    <property type="evidence" value="ECO:0007669"/>
    <property type="project" value="InterPro"/>
</dbReference>
<name>A0A8K0E1K1_9ROSA</name>
<dbReference type="FunFam" id="3.50.50.60:FF:000430">
    <property type="entry name" value="Farnesylcysteine lyase"/>
    <property type="match status" value="1"/>
</dbReference>
<dbReference type="Gene3D" id="3.50.50.60">
    <property type="entry name" value="FAD/NAD(P)-binding domain"/>
    <property type="match status" value="1"/>
</dbReference>
<sequence length="494" mass="54124">MSIFILMFLLLLHSSSSSSSVLPEPPPKIPTVCIVGAGIGGSSVSHFLRTYSSPNPNLNFKIRIFERNGVVGGRTATMNIAGDTFEAGGSILHPKNLHALSYSKLLNLTVNDPSSSSSIGIWDGKKFLFKTLSAKSKLPFVEKIISLVNSVRIFLRYGVSILKMESFVQSAVGRFSKYYESFESRPIFETVDAMLEWAGLYNLTTSTLRLELDDAGLSPLLIQELVTVITRINYGQNVSMSGLAGAVSLAGSGGGLWSIKGGNWQMAAGLINRSDVALHLHEEIESISFLEEYYELNSTEGKSYVCEVAVVATPLDELNIQFIPPVSIPKRKLQHTHTTFVRGLLNPVYFGLNVVSEIPELVGTIEDPDIPFSSISVLKQHDEKNMTYKVFSRQPMDDALLDSVFSARTETIRINWGAYPHYNAPEVFAPFILDGLHLYYVNAFENAASTMETSAVSAENIARLILSRFFGQVPLSTANTTFSSVGGEGLHVDL</sequence>
<evidence type="ECO:0000313" key="10">
    <source>
        <dbReference type="EMBL" id="KAF3440616.1"/>
    </source>
</evidence>
<evidence type="ECO:0000256" key="7">
    <source>
        <dbReference type="ARBA" id="ARBA00023180"/>
    </source>
</evidence>
<comment type="caution">
    <text evidence="10">The sequence shown here is derived from an EMBL/GenBank/DDBJ whole genome shotgun (WGS) entry which is preliminary data.</text>
</comment>
<evidence type="ECO:0000256" key="5">
    <source>
        <dbReference type="ARBA" id="ARBA00022827"/>
    </source>
</evidence>
<dbReference type="InterPro" id="IPR010795">
    <property type="entry name" value="Prenylcys_lyase"/>
</dbReference>
<gene>
    <name evidence="10" type="ORF">FNV43_RR18900</name>
</gene>
<protein>
    <recommendedName>
        <fullName evidence="9">Prenylcysteine lyase domain-containing protein</fullName>
    </recommendedName>
</protein>
<proteinExistence type="inferred from homology"/>
<organism evidence="10 11">
    <name type="scientific">Rhamnella rubrinervis</name>
    <dbReference type="NCBI Taxonomy" id="2594499"/>
    <lineage>
        <taxon>Eukaryota</taxon>
        <taxon>Viridiplantae</taxon>
        <taxon>Streptophyta</taxon>
        <taxon>Embryophyta</taxon>
        <taxon>Tracheophyta</taxon>
        <taxon>Spermatophyta</taxon>
        <taxon>Magnoliopsida</taxon>
        <taxon>eudicotyledons</taxon>
        <taxon>Gunneridae</taxon>
        <taxon>Pentapetalae</taxon>
        <taxon>rosids</taxon>
        <taxon>fabids</taxon>
        <taxon>Rosales</taxon>
        <taxon>Rhamnaceae</taxon>
        <taxon>rhamnoid group</taxon>
        <taxon>Rhamneae</taxon>
        <taxon>Rhamnella</taxon>
    </lineage>
</organism>
<dbReference type="SUPFAM" id="SSF51905">
    <property type="entry name" value="FAD/NAD(P)-binding domain"/>
    <property type="match status" value="1"/>
</dbReference>
<keyword evidence="11" id="KW-1185">Reference proteome</keyword>
<keyword evidence="5" id="KW-0274">FAD</keyword>
<evidence type="ECO:0000256" key="8">
    <source>
        <dbReference type="SAM" id="SignalP"/>
    </source>
</evidence>
<dbReference type="Proteomes" id="UP000796880">
    <property type="component" value="Unassembled WGS sequence"/>
</dbReference>